<dbReference type="GO" id="GO:0003677">
    <property type="term" value="F:DNA binding"/>
    <property type="evidence" value="ECO:0007669"/>
    <property type="project" value="InterPro"/>
</dbReference>
<evidence type="ECO:0000313" key="20">
    <source>
        <dbReference type="Proteomes" id="UP000597762"/>
    </source>
</evidence>
<evidence type="ECO:0000256" key="15">
    <source>
        <dbReference type="PROSITE-ProRule" id="PRU00449"/>
    </source>
</evidence>
<dbReference type="InterPro" id="IPR050534">
    <property type="entry name" value="Coronavir_polyprotein_1ab"/>
</dbReference>
<evidence type="ECO:0000256" key="14">
    <source>
        <dbReference type="ARBA" id="ARBA00048432"/>
    </source>
</evidence>
<proteinExistence type="inferred from homology"/>
<sequence>MALERFVTKTLALLEKERHAEIEETSYLHEKLPPKELERKGVCLLKLQVASHASGLYGRTVVTFEPFWMKKELPPHNMNPGDIVQLSLSQSDMGQKEGLATGLVSRVTPSSIAVAFDESQKLESLDSDLQYKLLKVANDVTYQRLKRALTDLHKAERGPSCHLVNVLFGEEELYPSEESQDLKFFNTNLNECQKKAVEFAIFQRDIAVIHGPPGTGKTTTVVEIVMQAVKQKQKVLACAPSNIAVDNLVERLVNLKQKVVRLGHPSRLLPHLQKYCLDAILTSSNAGKLVIDVKKDMDKACAQLIKCKNRGEKFKYTEEMKFLRKELRQRMSLATKEVLEHADVVLVTLTSASNDGALRELKDDYFNLVVIDECSQAIEAACWMALPRARKCVLAGDHCQLPPTIISEEAAKEGLEETLMERILKLYGNQIKRMLVTQYRMHHLIMQWSSDKLYDGQLVADSSVEHHLLRDLNGIEDGELTSEPLLLIDTAGCDLWEMDVPEEISKGNKGEADIVNHHVRRLISCGLSVDEIAVIAPYNLQVELLRLRLSADFPKLEIKSVDGFQGREKEAVVISMVRSNKKGEIGFLAENRRINVAITRAKRHLAIVCDSETLNHNDFLCSLMEYMSNKGFVHTAHEYIQEGITGVIHSDKTELLHEIEKCNKKKKSTDKKQNKSKQLTKKENDEKRQKELHQILTDFANNSSETTKAFPPSLNSFERMLVHEIAVKLGLSHLSEGDGEDRHIVVSKSKGDNLAKLQAITEEKLEDTINALNIDEEREKCSHCMRDILKNNFHLHVMHCSRRVAAAQKTLLTTQPLPQPSKSKNKPKKTDKMVKALTNIDADDFDGLITAAMNINSRCGFSKCKQKTQVLGVDCQFCRLRYCFSHSLPEVHGCGHEAKAHARSTLVKEGVVYRGSGVPSKLPNPTKKAQLQKKLDKKLTNMADQRKSKPKKS</sequence>
<evidence type="ECO:0000256" key="9">
    <source>
        <dbReference type="ARBA" id="ARBA00022806"/>
    </source>
</evidence>
<dbReference type="InterPro" id="IPR000058">
    <property type="entry name" value="Znf_AN1"/>
</dbReference>
<evidence type="ECO:0000256" key="13">
    <source>
        <dbReference type="ARBA" id="ARBA00023242"/>
    </source>
</evidence>
<keyword evidence="11" id="KW-0067">ATP-binding</keyword>
<dbReference type="GO" id="GO:0003723">
    <property type="term" value="F:RNA binding"/>
    <property type="evidence" value="ECO:0007669"/>
    <property type="project" value="UniProtKB-KW"/>
</dbReference>
<dbReference type="EMBL" id="CAHIKZ030000709">
    <property type="protein sequence ID" value="CAE1234854.1"/>
    <property type="molecule type" value="Genomic_DNA"/>
</dbReference>
<name>A0A812BLH7_ACAPH</name>
<dbReference type="AlphaFoldDB" id="A0A812BLH7"/>
<evidence type="ECO:0000313" key="19">
    <source>
        <dbReference type="EMBL" id="CAE1234854.1"/>
    </source>
</evidence>
<dbReference type="Pfam" id="PF01428">
    <property type="entry name" value="zf-AN1"/>
    <property type="match status" value="1"/>
</dbReference>
<dbReference type="GO" id="GO:0005634">
    <property type="term" value="C:nucleus"/>
    <property type="evidence" value="ECO:0007669"/>
    <property type="project" value="UniProtKB-SubCell"/>
</dbReference>
<dbReference type="InterPro" id="IPR041677">
    <property type="entry name" value="DNA2/NAM7_AAA_11"/>
</dbReference>
<dbReference type="InterPro" id="IPR048761">
    <property type="entry name" value="SMUBP-2_HCS1_1B"/>
</dbReference>
<evidence type="ECO:0000256" key="10">
    <source>
        <dbReference type="ARBA" id="ARBA00022833"/>
    </source>
</evidence>
<dbReference type="OrthoDB" id="6513042at2759"/>
<keyword evidence="5" id="KW-0479">Metal-binding</keyword>
<gene>
    <name evidence="19" type="ORF">SPHA_19556</name>
</gene>
<evidence type="ECO:0000256" key="11">
    <source>
        <dbReference type="ARBA" id="ARBA00022840"/>
    </source>
</evidence>
<dbReference type="GO" id="GO:0043139">
    <property type="term" value="F:5'-3' DNA helicase activity"/>
    <property type="evidence" value="ECO:0007669"/>
    <property type="project" value="TreeGrafter"/>
</dbReference>
<evidence type="ECO:0000256" key="16">
    <source>
        <dbReference type="SAM" id="MobiDB-lite"/>
    </source>
</evidence>
<evidence type="ECO:0000256" key="5">
    <source>
        <dbReference type="ARBA" id="ARBA00022723"/>
    </source>
</evidence>
<dbReference type="GO" id="GO:0016787">
    <property type="term" value="F:hydrolase activity"/>
    <property type="evidence" value="ECO:0007669"/>
    <property type="project" value="UniProtKB-KW"/>
</dbReference>
<evidence type="ECO:0000256" key="8">
    <source>
        <dbReference type="ARBA" id="ARBA00022801"/>
    </source>
</evidence>
<dbReference type="PROSITE" id="PS51039">
    <property type="entry name" value="ZF_AN1"/>
    <property type="match status" value="1"/>
</dbReference>
<keyword evidence="20" id="KW-1185">Reference proteome</keyword>
<comment type="similarity">
    <text evidence="3">Belongs to the DNA2/NAM7 helicase family.</text>
</comment>
<dbReference type="GO" id="GO:0005524">
    <property type="term" value="F:ATP binding"/>
    <property type="evidence" value="ECO:0007669"/>
    <property type="project" value="UniProtKB-KW"/>
</dbReference>
<dbReference type="SMART" id="SM00154">
    <property type="entry name" value="ZnF_AN1"/>
    <property type="match status" value="1"/>
</dbReference>
<dbReference type="PANTHER" id="PTHR43788:SF8">
    <property type="entry name" value="DNA-BINDING PROTEIN SMUBP-2"/>
    <property type="match status" value="1"/>
</dbReference>
<dbReference type="SMART" id="SM00393">
    <property type="entry name" value="R3H"/>
    <property type="match status" value="1"/>
</dbReference>
<dbReference type="Gene3D" id="4.10.1110.10">
    <property type="entry name" value="AN1-like Zinc finger"/>
    <property type="match status" value="1"/>
</dbReference>
<evidence type="ECO:0000256" key="3">
    <source>
        <dbReference type="ARBA" id="ARBA00007913"/>
    </source>
</evidence>
<dbReference type="InterPro" id="IPR027417">
    <property type="entry name" value="P-loop_NTPase"/>
</dbReference>
<dbReference type="NCBIfam" id="TIGR00376">
    <property type="entry name" value="IGHMBP2 family helicase"/>
    <property type="match status" value="1"/>
</dbReference>
<keyword evidence="7 15" id="KW-0863">Zinc-finger</keyword>
<dbReference type="GO" id="GO:0008270">
    <property type="term" value="F:zinc ion binding"/>
    <property type="evidence" value="ECO:0007669"/>
    <property type="project" value="UniProtKB-KW"/>
</dbReference>
<reference evidence="19" key="1">
    <citation type="submission" date="2021-01" db="EMBL/GenBank/DDBJ databases">
        <authorList>
            <person name="Li R."/>
            <person name="Bekaert M."/>
        </authorList>
    </citation>
    <scope>NUCLEOTIDE SEQUENCE</scope>
    <source>
        <strain evidence="19">Farmed</strain>
    </source>
</reference>
<keyword evidence="8 19" id="KW-0378">Hydrolase</keyword>
<evidence type="ECO:0000259" key="18">
    <source>
        <dbReference type="PROSITE" id="PS51061"/>
    </source>
</evidence>
<dbReference type="FunFam" id="3.40.50.300:FF:001146">
    <property type="entry name" value="DNA-binding protein SMUBP-2 isoform X1"/>
    <property type="match status" value="1"/>
</dbReference>
<dbReference type="Pfam" id="PF13086">
    <property type="entry name" value="AAA_11"/>
    <property type="match status" value="1"/>
</dbReference>
<dbReference type="SMART" id="SM00487">
    <property type="entry name" value="DEXDc"/>
    <property type="match status" value="1"/>
</dbReference>
<dbReference type="InterPro" id="IPR035896">
    <property type="entry name" value="AN1-like_Znf"/>
</dbReference>
<evidence type="ECO:0000256" key="12">
    <source>
        <dbReference type="ARBA" id="ARBA00022884"/>
    </source>
</evidence>
<dbReference type="InterPro" id="IPR004483">
    <property type="entry name" value="SMUBP-2/Hcs1-like"/>
</dbReference>
<keyword evidence="4" id="KW-0963">Cytoplasm</keyword>
<dbReference type="Pfam" id="PF13087">
    <property type="entry name" value="AAA_12"/>
    <property type="match status" value="1"/>
</dbReference>
<feature type="compositionally biased region" description="Basic residues" evidence="16">
    <location>
        <begin position="663"/>
        <end position="679"/>
    </location>
</feature>
<dbReference type="EC" id="3.6.4.13" evidence="19"/>
<dbReference type="SUPFAM" id="SSF82708">
    <property type="entry name" value="R3H domain"/>
    <property type="match status" value="1"/>
</dbReference>
<accession>A0A812BLH7</accession>
<evidence type="ECO:0000259" key="17">
    <source>
        <dbReference type="PROSITE" id="PS51039"/>
    </source>
</evidence>
<dbReference type="GO" id="GO:0003724">
    <property type="term" value="F:RNA helicase activity"/>
    <property type="evidence" value="ECO:0007669"/>
    <property type="project" value="UniProtKB-EC"/>
</dbReference>
<comment type="catalytic activity">
    <reaction evidence="14">
        <text>ATP + H2O = ADP + phosphate + H(+)</text>
        <dbReference type="Rhea" id="RHEA:13065"/>
        <dbReference type="ChEBI" id="CHEBI:15377"/>
        <dbReference type="ChEBI" id="CHEBI:15378"/>
        <dbReference type="ChEBI" id="CHEBI:30616"/>
        <dbReference type="ChEBI" id="CHEBI:43474"/>
        <dbReference type="ChEBI" id="CHEBI:456216"/>
        <dbReference type="EC" id="3.6.4.12"/>
    </reaction>
    <physiologicalReaction direction="left-to-right" evidence="14">
        <dbReference type="Rhea" id="RHEA:13066"/>
    </physiologicalReaction>
</comment>
<dbReference type="PROSITE" id="PS51061">
    <property type="entry name" value="R3H"/>
    <property type="match status" value="1"/>
</dbReference>
<evidence type="ECO:0000256" key="1">
    <source>
        <dbReference type="ARBA" id="ARBA00004123"/>
    </source>
</evidence>
<feature type="domain" description="AN1-type" evidence="17">
    <location>
        <begin position="853"/>
        <end position="902"/>
    </location>
</feature>
<dbReference type="PANTHER" id="PTHR43788">
    <property type="entry name" value="DNA2/NAM7 HELICASE FAMILY MEMBER"/>
    <property type="match status" value="1"/>
</dbReference>
<feature type="region of interest" description="Disordered" evidence="16">
    <location>
        <begin position="663"/>
        <end position="688"/>
    </location>
</feature>
<dbReference type="SUPFAM" id="SSF118310">
    <property type="entry name" value="AN1-like Zinc finger"/>
    <property type="match status" value="1"/>
</dbReference>
<dbReference type="InterPro" id="IPR041679">
    <property type="entry name" value="DNA2/NAM7-like_C"/>
</dbReference>
<dbReference type="InterPro" id="IPR001374">
    <property type="entry name" value="R3H_dom"/>
</dbReference>
<keyword evidence="12" id="KW-0694">RNA-binding</keyword>
<dbReference type="GO" id="GO:0005737">
    <property type="term" value="C:cytoplasm"/>
    <property type="evidence" value="ECO:0007669"/>
    <property type="project" value="UniProtKB-SubCell"/>
</dbReference>
<organism evidence="19 20">
    <name type="scientific">Acanthosepion pharaonis</name>
    <name type="common">Pharaoh cuttlefish</name>
    <name type="synonym">Sepia pharaonis</name>
    <dbReference type="NCBI Taxonomy" id="158019"/>
    <lineage>
        <taxon>Eukaryota</taxon>
        <taxon>Metazoa</taxon>
        <taxon>Spiralia</taxon>
        <taxon>Lophotrochozoa</taxon>
        <taxon>Mollusca</taxon>
        <taxon>Cephalopoda</taxon>
        <taxon>Coleoidea</taxon>
        <taxon>Decapodiformes</taxon>
        <taxon>Sepiida</taxon>
        <taxon>Sepiina</taxon>
        <taxon>Sepiidae</taxon>
        <taxon>Acanthosepion</taxon>
    </lineage>
</organism>
<evidence type="ECO:0000256" key="7">
    <source>
        <dbReference type="ARBA" id="ARBA00022771"/>
    </source>
</evidence>
<dbReference type="CDD" id="cd18808">
    <property type="entry name" value="SF1_C_Upf1"/>
    <property type="match status" value="1"/>
</dbReference>
<feature type="compositionally biased region" description="Basic and acidic residues" evidence="16">
    <location>
        <begin position="933"/>
        <end position="947"/>
    </location>
</feature>
<evidence type="ECO:0000256" key="4">
    <source>
        <dbReference type="ARBA" id="ARBA00022490"/>
    </source>
</evidence>
<dbReference type="Pfam" id="PF21138">
    <property type="entry name" value="SMUBP-2_HCS1_1B"/>
    <property type="match status" value="1"/>
</dbReference>
<comment type="caution">
    <text evidence="19">The sequence shown here is derived from an EMBL/GenBank/DDBJ whole genome shotgun (WGS) entry which is preliminary data.</text>
</comment>
<evidence type="ECO:0000256" key="2">
    <source>
        <dbReference type="ARBA" id="ARBA00004496"/>
    </source>
</evidence>
<dbReference type="FunFam" id="3.30.1370.50:FF:000002">
    <property type="entry name" value="Immunoglobulin mu DNA-binding protein 2"/>
    <property type="match status" value="1"/>
</dbReference>
<dbReference type="Pfam" id="PF01424">
    <property type="entry name" value="R3H"/>
    <property type="match status" value="1"/>
</dbReference>
<dbReference type="InterPro" id="IPR036867">
    <property type="entry name" value="R3H_dom_sf"/>
</dbReference>
<dbReference type="InterPro" id="IPR014001">
    <property type="entry name" value="Helicase_ATP-bd"/>
</dbReference>
<keyword evidence="10" id="KW-0862">Zinc</keyword>
<keyword evidence="6" id="KW-0547">Nucleotide-binding</keyword>
<keyword evidence="13" id="KW-0539">Nucleus</keyword>
<feature type="domain" description="R3H" evidence="18">
    <location>
        <begin position="686"/>
        <end position="750"/>
    </location>
</feature>
<dbReference type="SUPFAM" id="SSF52540">
    <property type="entry name" value="P-loop containing nucleoside triphosphate hydrolases"/>
    <property type="match status" value="1"/>
</dbReference>
<evidence type="ECO:0000256" key="6">
    <source>
        <dbReference type="ARBA" id="ARBA00022741"/>
    </source>
</evidence>
<protein>
    <submittedName>
        <fullName evidence="19">IGHMBP2</fullName>
        <ecNumber evidence="19">3.6.4.12</ecNumber>
        <ecNumber evidence="19">3.6.4.13</ecNumber>
    </submittedName>
</protein>
<dbReference type="Gene3D" id="2.40.30.270">
    <property type="match status" value="1"/>
</dbReference>
<comment type="subcellular location">
    <subcellularLocation>
        <location evidence="2">Cytoplasm</location>
    </subcellularLocation>
    <subcellularLocation>
        <location evidence="1">Nucleus</location>
    </subcellularLocation>
</comment>
<dbReference type="CDD" id="cd18044">
    <property type="entry name" value="DEXXQc_SMUBP2"/>
    <property type="match status" value="1"/>
</dbReference>
<dbReference type="InterPro" id="IPR047187">
    <property type="entry name" value="SF1_C_Upf1"/>
</dbReference>
<dbReference type="Gene3D" id="3.30.1370.50">
    <property type="entry name" value="R3H-like domain"/>
    <property type="match status" value="1"/>
</dbReference>
<feature type="region of interest" description="Disordered" evidence="16">
    <location>
        <begin position="917"/>
        <end position="953"/>
    </location>
</feature>
<dbReference type="EC" id="3.6.4.12" evidence="19"/>
<dbReference type="Proteomes" id="UP000597762">
    <property type="component" value="Unassembled WGS sequence"/>
</dbReference>
<dbReference type="Gene3D" id="3.40.50.300">
    <property type="entry name" value="P-loop containing nucleotide triphosphate hydrolases"/>
    <property type="match status" value="2"/>
</dbReference>
<keyword evidence="9" id="KW-0347">Helicase</keyword>